<dbReference type="OrthoDB" id="10592970at2759"/>
<feature type="compositionally biased region" description="Basic and acidic residues" evidence="1">
    <location>
        <begin position="129"/>
        <end position="143"/>
    </location>
</feature>
<keyword evidence="2" id="KW-0812">Transmembrane</keyword>
<reference evidence="4" key="1">
    <citation type="journal article" date="2018" name="Nat. Microbiol.">
        <title>Leveraging single-cell genomics to expand the fungal tree of life.</title>
        <authorList>
            <person name="Ahrendt S.R."/>
            <person name="Quandt C.A."/>
            <person name="Ciobanu D."/>
            <person name="Clum A."/>
            <person name="Salamov A."/>
            <person name="Andreopoulos B."/>
            <person name="Cheng J.F."/>
            <person name="Woyke T."/>
            <person name="Pelin A."/>
            <person name="Henrissat B."/>
            <person name="Reynolds N.K."/>
            <person name="Benny G.L."/>
            <person name="Smith M.E."/>
            <person name="James T.Y."/>
            <person name="Grigoriev I.V."/>
        </authorList>
    </citation>
    <scope>NUCLEOTIDE SEQUENCE [LARGE SCALE GENOMIC DNA]</scope>
</reference>
<organism evidence="3 4">
    <name type="scientific">Piptocephalis cylindrospora</name>
    <dbReference type="NCBI Taxonomy" id="1907219"/>
    <lineage>
        <taxon>Eukaryota</taxon>
        <taxon>Fungi</taxon>
        <taxon>Fungi incertae sedis</taxon>
        <taxon>Zoopagomycota</taxon>
        <taxon>Zoopagomycotina</taxon>
        <taxon>Zoopagomycetes</taxon>
        <taxon>Zoopagales</taxon>
        <taxon>Piptocephalidaceae</taxon>
        <taxon>Piptocephalis</taxon>
    </lineage>
</organism>
<evidence type="ECO:0000313" key="3">
    <source>
        <dbReference type="EMBL" id="RKP12564.1"/>
    </source>
</evidence>
<accession>A0A4P9Y1M8</accession>
<keyword evidence="4" id="KW-1185">Reference proteome</keyword>
<dbReference type="EMBL" id="KZ988287">
    <property type="protein sequence ID" value="RKP12564.1"/>
    <property type="molecule type" value="Genomic_DNA"/>
</dbReference>
<evidence type="ECO:0000256" key="2">
    <source>
        <dbReference type="SAM" id="Phobius"/>
    </source>
</evidence>
<dbReference type="Proteomes" id="UP000267251">
    <property type="component" value="Unassembled WGS sequence"/>
</dbReference>
<feature type="region of interest" description="Disordered" evidence="1">
    <location>
        <begin position="228"/>
        <end position="285"/>
    </location>
</feature>
<sequence>MSPPLILVGGAVSSVVLCGFLVYKYRDEIAQRAESARTHAHSGYEEAKEQLRQSALNMATYTQSRWGRSGEEGEKTGLNWGEKDHGNNVPDLSEKDILSRQGSSSTSTSSSTFSSDTAGRDGLHRRRMYSREEEEKIQDEHSHLSAMEQENERRRLQLVRENEALKQEEAVLQEKRRSLQMDSDAFASQSLGTLSFLHSPSSHTELEESVSLAEDPILFDAASTLLKEEEENDGVVPCPSLQHEEMEKASTLSDPDSWIDVDDSSSSSHSTASLTQPKDQVIVRE</sequence>
<evidence type="ECO:0000313" key="4">
    <source>
        <dbReference type="Proteomes" id="UP000267251"/>
    </source>
</evidence>
<keyword evidence="2" id="KW-1133">Transmembrane helix</keyword>
<feature type="compositionally biased region" description="Low complexity" evidence="1">
    <location>
        <begin position="103"/>
        <end position="115"/>
    </location>
</feature>
<gene>
    <name evidence="3" type="ORF">BJ684DRAFT_16962</name>
</gene>
<evidence type="ECO:0000256" key="1">
    <source>
        <dbReference type="SAM" id="MobiDB-lite"/>
    </source>
</evidence>
<dbReference type="AlphaFoldDB" id="A0A4P9Y1M8"/>
<feature type="transmembrane region" description="Helical" evidence="2">
    <location>
        <begin position="6"/>
        <end position="23"/>
    </location>
</feature>
<proteinExistence type="predicted"/>
<name>A0A4P9Y1M8_9FUNG</name>
<feature type="region of interest" description="Disordered" evidence="1">
    <location>
        <begin position="62"/>
        <end position="152"/>
    </location>
</feature>
<protein>
    <submittedName>
        <fullName evidence="3">Uncharacterized protein</fullName>
    </submittedName>
</protein>
<feature type="compositionally biased region" description="Low complexity" evidence="1">
    <location>
        <begin position="264"/>
        <end position="273"/>
    </location>
</feature>
<keyword evidence="2" id="KW-0472">Membrane</keyword>
<feature type="compositionally biased region" description="Basic and acidic residues" evidence="1">
    <location>
        <begin position="68"/>
        <end position="98"/>
    </location>
</feature>